<sequence length="89" mass="10353">MPCLPDLNISMKSSLTYQLWQCSERWLIYNRLQQLGIPCECAVHQPLNVEIHTPTAALLVRSVVQQFTAPRQDLIEWLEACWQVVESDR</sequence>
<dbReference type="AlphaFoldDB" id="A0A1E5QNP2"/>
<dbReference type="EMBL" id="MJGC01000040">
    <property type="protein sequence ID" value="OEJ76234.1"/>
    <property type="molecule type" value="Genomic_DNA"/>
</dbReference>
<dbReference type="NCBIfam" id="NF045598">
    <property type="entry name" value="asr1405_asl0597"/>
    <property type="match status" value="1"/>
</dbReference>
<organism evidence="1">
    <name type="scientific">Desertifilum tharense IPPAS B-1220</name>
    <dbReference type="NCBI Taxonomy" id="1781255"/>
    <lineage>
        <taxon>Bacteria</taxon>
        <taxon>Bacillati</taxon>
        <taxon>Cyanobacteriota</taxon>
        <taxon>Cyanophyceae</taxon>
        <taxon>Desertifilales</taxon>
        <taxon>Desertifilaceae</taxon>
        <taxon>Desertifilum</taxon>
    </lineage>
</organism>
<name>A0A1E5QNP2_9CYAN</name>
<protein>
    <submittedName>
        <fullName evidence="1">Uncharacterized protein</fullName>
    </submittedName>
</protein>
<accession>A0A1E5QNP2</accession>
<proteinExistence type="predicted"/>
<comment type="caution">
    <text evidence="1">The sequence shown here is derived from an EMBL/GenBank/DDBJ whole genome shotgun (WGS) entry which is preliminary data.</text>
</comment>
<dbReference type="InterPro" id="IPR054637">
    <property type="entry name" value="Asr1405_Asl0597-like"/>
</dbReference>
<reference evidence="1" key="1">
    <citation type="submission" date="2016-09" db="EMBL/GenBank/DDBJ databases">
        <title>Draft genome of thermotolerant cyanobacterium Desertifilum sp. strain IPPAS B-1220.</title>
        <authorList>
            <person name="Sinetova M.A."/>
            <person name="Bolakhan K."/>
            <person name="Zayadan B.K."/>
            <person name="Mironov K.S."/>
            <person name="Ustinova V."/>
            <person name="Kupriyanova E.V."/>
            <person name="Sidorov R.A."/>
            <person name="Skrypnik A.N."/>
            <person name="Gogoleva N.E."/>
            <person name="Gogolev Y.V."/>
            <person name="Los D.A."/>
        </authorList>
    </citation>
    <scope>NUCLEOTIDE SEQUENCE [LARGE SCALE GENOMIC DNA]</scope>
    <source>
        <strain evidence="1">IPPAS B-1220</strain>
    </source>
</reference>
<gene>
    <name evidence="1" type="ORF">BH720_05190</name>
</gene>
<evidence type="ECO:0000313" key="1">
    <source>
        <dbReference type="EMBL" id="OEJ76234.1"/>
    </source>
</evidence>